<accession>A0A2U1NLU7</accession>
<evidence type="ECO:0000256" key="1">
    <source>
        <dbReference type="PROSITE-ProRule" id="PRU00047"/>
    </source>
</evidence>
<dbReference type="Proteomes" id="UP000245207">
    <property type="component" value="Unassembled WGS sequence"/>
</dbReference>
<gene>
    <name evidence="4" type="ORF">CTI12_AA246670</name>
</gene>
<dbReference type="GO" id="GO:0003676">
    <property type="term" value="F:nucleic acid binding"/>
    <property type="evidence" value="ECO:0007669"/>
    <property type="project" value="InterPro"/>
</dbReference>
<dbReference type="STRING" id="35608.A0A2U1NLU7"/>
<dbReference type="PANTHER" id="PTHR47481">
    <property type="match status" value="1"/>
</dbReference>
<feature type="compositionally biased region" description="Basic and acidic residues" evidence="2">
    <location>
        <begin position="376"/>
        <end position="389"/>
    </location>
</feature>
<evidence type="ECO:0000259" key="3">
    <source>
        <dbReference type="PROSITE" id="PS50158"/>
    </source>
</evidence>
<proteinExistence type="predicted"/>
<dbReference type="AlphaFoldDB" id="A0A2U1NLU7"/>
<feature type="compositionally biased region" description="Polar residues" evidence="2">
    <location>
        <begin position="22"/>
        <end position="34"/>
    </location>
</feature>
<evidence type="ECO:0000313" key="5">
    <source>
        <dbReference type="Proteomes" id="UP000245207"/>
    </source>
</evidence>
<dbReference type="OrthoDB" id="1920930at2759"/>
<dbReference type="InterPro" id="IPR001878">
    <property type="entry name" value="Znf_CCHC"/>
</dbReference>
<feature type="region of interest" description="Disordered" evidence="2">
    <location>
        <begin position="350"/>
        <end position="389"/>
    </location>
</feature>
<dbReference type="Pfam" id="PF14223">
    <property type="entry name" value="Retrotran_gag_2"/>
    <property type="match status" value="1"/>
</dbReference>
<comment type="caution">
    <text evidence="4">The sequence shown here is derived from an EMBL/GenBank/DDBJ whole genome shotgun (WGS) entry which is preliminary data.</text>
</comment>
<keyword evidence="5" id="KW-1185">Reference proteome</keyword>
<evidence type="ECO:0000313" key="4">
    <source>
        <dbReference type="EMBL" id="PWA74492.1"/>
    </source>
</evidence>
<evidence type="ECO:0000256" key="2">
    <source>
        <dbReference type="SAM" id="MobiDB-lite"/>
    </source>
</evidence>
<dbReference type="PROSITE" id="PS50158">
    <property type="entry name" value="ZF_CCHC"/>
    <property type="match status" value="1"/>
</dbReference>
<name>A0A2U1NLU7_ARTAN</name>
<organism evidence="4 5">
    <name type="scientific">Artemisia annua</name>
    <name type="common">Sweet wormwood</name>
    <dbReference type="NCBI Taxonomy" id="35608"/>
    <lineage>
        <taxon>Eukaryota</taxon>
        <taxon>Viridiplantae</taxon>
        <taxon>Streptophyta</taxon>
        <taxon>Embryophyta</taxon>
        <taxon>Tracheophyta</taxon>
        <taxon>Spermatophyta</taxon>
        <taxon>Magnoliopsida</taxon>
        <taxon>eudicotyledons</taxon>
        <taxon>Gunneridae</taxon>
        <taxon>Pentapetalae</taxon>
        <taxon>asterids</taxon>
        <taxon>campanulids</taxon>
        <taxon>Asterales</taxon>
        <taxon>Asteraceae</taxon>
        <taxon>Asteroideae</taxon>
        <taxon>Anthemideae</taxon>
        <taxon>Artemisiinae</taxon>
        <taxon>Artemisia</taxon>
    </lineage>
</organism>
<sequence>MANHHHTSIQSIVEQYVPTEPSYHTPSSYRQPSVGTGYAAPARYTLGSGPPRVDADDSPVYSGYKRPSSEALYDPSHVGTRSVIGQSDGWYAANTSIKHPRSESSLPVYSSRPGEPDLKEMSTNVYSNVTDTPTISLRSVLTKEKLTGPNFLDWERNLRIVLKQERKLYTLDYPVPYHPPVNAPQGAIDDYRKHSDDSVDVTCLMLAAMSPNLQERFMDVDAYHMIRLLQKMFQEHSRIERYETSQALYSCKMVEGASVSAHVMKMKRYIDHRERLGYPVAKELATDIILNSLSKDYKEFVINFDLNNMGLPFYELHEMLKDFEQSLSLNTKHKEVMVIRQGRENKNLVKGNSKIPAKKPNTKPKPNPMTKTKPKIKPEPEPEPKSKGKVAKDCVCHHCNGIGHWKRNCPLYLQELRENKAKMENASGAKDELTV</sequence>
<dbReference type="InterPro" id="IPR036875">
    <property type="entry name" value="Znf_CCHC_sf"/>
</dbReference>
<dbReference type="PANTHER" id="PTHR47481:SF10">
    <property type="entry name" value="COPIA-LIKE POLYPROTEIN_RETROTRANSPOSON"/>
    <property type="match status" value="1"/>
</dbReference>
<dbReference type="GO" id="GO:0008270">
    <property type="term" value="F:zinc ion binding"/>
    <property type="evidence" value="ECO:0007669"/>
    <property type="project" value="UniProtKB-KW"/>
</dbReference>
<protein>
    <recommendedName>
        <fullName evidence="3">CCHC-type domain-containing protein</fullName>
    </recommendedName>
</protein>
<keyword evidence="1" id="KW-0862">Zinc</keyword>
<dbReference type="EMBL" id="PKPP01002556">
    <property type="protein sequence ID" value="PWA74492.1"/>
    <property type="molecule type" value="Genomic_DNA"/>
</dbReference>
<dbReference type="SUPFAM" id="SSF57756">
    <property type="entry name" value="Retrovirus zinc finger-like domains"/>
    <property type="match status" value="1"/>
</dbReference>
<keyword evidence="1" id="KW-0479">Metal-binding</keyword>
<keyword evidence="1" id="KW-0863">Zinc-finger</keyword>
<feature type="domain" description="CCHC-type" evidence="3">
    <location>
        <begin position="396"/>
        <end position="410"/>
    </location>
</feature>
<reference evidence="4 5" key="1">
    <citation type="journal article" date="2018" name="Mol. Plant">
        <title>The genome of Artemisia annua provides insight into the evolution of Asteraceae family and artemisinin biosynthesis.</title>
        <authorList>
            <person name="Shen Q."/>
            <person name="Zhang L."/>
            <person name="Liao Z."/>
            <person name="Wang S."/>
            <person name="Yan T."/>
            <person name="Shi P."/>
            <person name="Liu M."/>
            <person name="Fu X."/>
            <person name="Pan Q."/>
            <person name="Wang Y."/>
            <person name="Lv Z."/>
            <person name="Lu X."/>
            <person name="Zhang F."/>
            <person name="Jiang W."/>
            <person name="Ma Y."/>
            <person name="Chen M."/>
            <person name="Hao X."/>
            <person name="Li L."/>
            <person name="Tang Y."/>
            <person name="Lv G."/>
            <person name="Zhou Y."/>
            <person name="Sun X."/>
            <person name="Brodelius P.E."/>
            <person name="Rose J.K.C."/>
            <person name="Tang K."/>
        </authorList>
    </citation>
    <scope>NUCLEOTIDE SEQUENCE [LARGE SCALE GENOMIC DNA]</scope>
    <source>
        <strain evidence="5">cv. Huhao1</strain>
        <tissue evidence="4">Leaf</tissue>
    </source>
</reference>
<feature type="region of interest" description="Disordered" evidence="2">
    <location>
        <begin position="20"/>
        <end position="73"/>
    </location>
</feature>